<reference evidence="1" key="2">
    <citation type="journal article" date="2015" name="Fish Shellfish Immunol.">
        <title>Early steps in the European eel (Anguilla anguilla)-Vibrio vulnificus interaction in the gills: Role of the RtxA13 toxin.</title>
        <authorList>
            <person name="Callol A."/>
            <person name="Pajuelo D."/>
            <person name="Ebbesson L."/>
            <person name="Teles M."/>
            <person name="MacKenzie S."/>
            <person name="Amaro C."/>
        </authorList>
    </citation>
    <scope>NUCLEOTIDE SEQUENCE</scope>
</reference>
<organism evidence="1">
    <name type="scientific">Anguilla anguilla</name>
    <name type="common">European freshwater eel</name>
    <name type="synonym">Muraena anguilla</name>
    <dbReference type="NCBI Taxonomy" id="7936"/>
    <lineage>
        <taxon>Eukaryota</taxon>
        <taxon>Metazoa</taxon>
        <taxon>Chordata</taxon>
        <taxon>Craniata</taxon>
        <taxon>Vertebrata</taxon>
        <taxon>Euteleostomi</taxon>
        <taxon>Actinopterygii</taxon>
        <taxon>Neopterygii</taxon>
        <taxon>Teleostei</taxon>
        <taxon>Anguilliformes</taxon>
        <taxon>Anguillidae</taxon>
        <taxon>Anguilla</taxon>
    </lineage>
</organism>
<accession>A0A0E9XNT3</accession>
<dbReference type="EMBL" id="GBXM01005072">
    <property type="protein sequence ID" value="JAI03506.1"/>
    <property type="molecule type" value="Transcribed_RNA"/>
</dbReference>
<name>A0A0E9XNT3_ANGAN</name>
<dbReference type="AlphaFoldDB" id="A0A0E9XNT3"/>
<proteinExistence type="predicted"/>
<sequence>MAPISFVCSERGFGESFNFPLCVPFRLQLSLRLDLRLQNGFKISFCGRHLTFCNGVARVSSLICVAVRISM</sequence>
<reference evidence="1" key="1">
    <citation type="submission" date="2014-11" db="EMBL/GenBank/DDBJ databases">
        <authorList>
            <person name="Amaro Gonzalez C."/>
        </authorList>
    </citation>
    <scope>NUCLEOTIDE SEQUENCE</scope>
</reference>
<evidence type="ECO:0000313" key="1">
    <source>
        <dbReference type="EMBL" id="JAI03506.1"/>
    </source>
</evidence>
<protein>
    <submittedName>
        <fullName evidence="1">Uncharacterized protein</fullName>
    </submittedName>
</protein>